<evidence type="ECO:0000313" key="1">
    <source>
        <dbReference type="EMBL" id="VDM51108.1"/>
    </source>
</evidence>
<sequence length="107" mass="11929">MANRSALALHRAGDHLLGDAPCKKSGRTAEKLFPVEISATAVCFMKRGFCSTILGRETSCGRMSVLHVLERNWNVPTFAERSFELLVKREQKMKQCHQLYGSSAMNA</sequence>
<name>A0A183VGB7_TOXCA</name>
<dbReference type="EMBL" id="UYWY01027498">
    <property type="protein sequence ID" value="VDM51108.1"/>
    <property type="molecule type" value="Genomic_DNA"/>
</dbReference>
<reference evidence="1 2" key="2">
    <citation type="submission" date="2018-11" db="EMBL/GenBank/DDBJ databases">
        <authorList>
            <consortium name="Pathogen Informatics"/>
        </authorList>
    </citation>
    <scope>NUCLEOTIDE SEQUENCE [LARGE SCALE GENOMIC DNA]</scope>
</reference>
<keyword evidence="2" id="KW-1185">Reference proteome</keyword>
<protein>
    <submittedName>
        <fullName evidence="3">Transposase</fullName>
    </submittedName>
</protein>
<evidence type="ECO:0000313" key="2">
    <source>
        <dbReference type="Proteomes" id="UP000050794"/>
    </source>
</evidence>
<dbReference type="AlphaFoldDB" id="A0A183VGB7"/>
<evidence type="ECO:0000313" key="3">
    <source>
        <dbReference type="WBParaSite" id="TCNE_0001979101-mRNA-1"/>
    </source>
</evidence>
<gene>
    <name evidence="1" type="ORF">TCNE_LOCUS19787</name>
</gene>
<reference evidence="3" key="1">
    <citation type="submission" date="2016-06" db="UniProtKB">
        <authorList>
            <consortium name="WormBaseParasite"/>
        </authorList>
    </citation>
    <scope>IDENTIFICATION</scope>
</reference>
<organism evidence="2 3">
    <name type="scientific">Toxocara canis</name>
    <name type="common">Canine roundworm</name>
    <dbReference type="NCBI Taxonomy" id="6265"/>
    <lineage>
        <taxon>Eukaryota</taxon>
        <taxon>Metazoa</taxon>
        <taxon>Ecdysozoa</taxon>
        <taxon>Nematoda</taxon>
        <taxon>Chromadorea</taxon>
        <taxon>Rhabditida</taxon>
        <taxon>Spirurina</taxon>
        <taxon>Ascaridomorpha</taxon>
        <taxon>Ascaridoidea</taxon>
        <taxon>Toxocaridae</taxon>
        <taxon>Toxocara</taxon>
    </lineage>
</organism>
<proteinExistence type="predicted"/>
<dbReference type="Proteomes" id="UP000050794">
    <property type="component" value="Unassembled WGS sequence"/>
</dbReference>
<dbReference type="WBParaSite" id="TCNE_0001979101-mRNA-1">
    <property type="protein sequence ID" value="TCNE_0001979101-mRNA-1"/>
    <property type="gene ID" value="TCNE_0001979101"/>
</dbReference>
<accession>A0A183VGB7</accession>